<name>A0A1H3WQT1_9BACT</name>
<dbReference type="OrthoDB" id="5402169at2"/>
<evidence type="ECO:0000313" key="2">
    <source>
        <dbReference type="EMBL" id="SDZ89537.1"/>
    </source>
</evidence>
<reference evidence="2 3" key="1">
    <citation type="submission" date="2016-10" db="EMBL/GenBank/DDBJ databases">
        <authorList>
            <person name="de Groot N.N."/>
        </authorList>
    </citation>
    <scope>NUCLEOTIDE SEQUENCE [LARGE SCALE GENOMIC DNA]</scope>
    <source>
        <strain evidence="2 3">DSM 7343</strain>
    </source>
</reference>
<protein>
    <submittedName>
        <fullName evidence="2">Predicted regulator of Ras-like GTPase activity, Roadblock/LC7/MglB family</fullName>
    </submittedName>
</protein>
<proteinExistence type="predicted"/>
<dbReference type="STRING" id="37625.SAMN05660420_00632"/>
<dbReference type="Pfam" id="PF03259">
    <property type="entry name" value="Robl_LC7"/>
    <property type="match status" value="1"/>
</dbReference>
<evidence type="ECO:0000259" key="1">
    <source>
        <dbReference type="SMART" id="SM00960"/>
    </source>
</evidence>
<evidence type="ECO:0000313" key="3">
    <source>
        <dbReference type="Proteomes" id="UP000199409"/>
    </source>
</evidence>
<sequence>MPFKSLLKRLLEDIPGALGAIIVDWEGESVDHVTRVDDYDIKVLGAHGGIILSQLKDTLSRIDSGELEQVVIRAGEKKILISPLTEEYLLILELGQAAIAARAAYKMHLCVDALRDEFVFD</sequence>
<dbReference type="SMART" id="SM00960">
    <property type="entry name" value="Robl_LC7"/>
    <property type="match status" value="1"/>
</dbReference>
<gene>
    <name evidence="2" type="ORF">SAMN05660420_00632</name>
</gene>
<accession>A0A1H3WQT1</accession>
<dbReference type="EMBL" id="FNQN01000002">
    <property type="protein sequence ID" value="SDZ89537.1"/>
    <property type="molecule type" value="Genomic_DNA"/>
</dbReference>
<dbReference type="AlphaFoldDB" id="A0A1H3WQT1"/>
<dbReference type="Gene3D" id="3.30.450.30">
    <property type="entry name" value="Dynein light chain 2a, cytoplasmic"/>
    <property type="match status" value="1"/>
</dbReference>
<keyword evidence="3" id="KW-1185">Reference proteome</keyword>
<dbReference type="Proteomes" id="UP000199409">
    <property type="component" value="Unassembled WGS sequence"/>
</dbReference>
<dbReference type="InterPro" id="IPR004942">
    <property type="entry name" value="Roadblock/LAMTOR2_dom"/>
</dbReference>
<dbReference type="RefSeq" id="WP_092344660.1">
    <property type="nucleotide sequence ID" value="NZ_FNQN01000002.1"/>
</dbReference>
<dbReference type="SUPFAM" id="SSF103196">
    <property type="entry name" value="Roadblock/LC7 domain"/>
    <property type="match status" value="1"/>
</dbReference>
<feature type="domain" description="Roadblock/LAMTOR2" evidence="1">
    <location>
        <begin position="4"/>
        <end position="94"/>
    </location>
</feature>
<organism evidence="2 3">
    <name type="scientific">Desulfuromusa kysingii</name>
    <dbReference type="NCBI Taxonomy" id="37625"/>
    <lineage>
        <taxon>Bacteria</taxon>
        <taxon>Pseudomonadati</taxon>
        <taxon>Thermodesulfobacteriota</taxon>
        <taxon>Desulfuromonadia</taxon>
        <taxon>Desulfuromonadales</taxon>
        <taxon>Geopsychrobacteraceae</taxon>
        <taxon>Desulfuromusa</taxon>
    </lineage>
</organism>